<evidence type="ECO:0000256" key="1">
    <source>
        <dbReference type="ARBA" id="ARBA00001947"/>
    </source>
</evidence>
<evidence type="ECO:0000313" key="9">
    <source>
        <dbReference type="EMBL" id="QGT50715.1"/>
    </source>
</evidence>
<sequence>MKNKHRLFIKMAELVAEQSTCLRLQVGAVLVKDNRVISIGFNGTPTGQLHCEENFRHVYDTQYQNQFPTYEEFLASREFYDLHGKWSIENELHAEQNAISFAAKNGIATQGADVYVTWSPCVHCAKVIVSAGIKKVFYKNTYDRSQEGIFFLEKNGIECRQLTDEDVAPAQ</sequence>
<feature type="active site" description="Proton donor" evidence="6">
    <location>
        <position position="95"/>
    </location>
</feature>
<feature type="binding site" evidence="7">
    <location>
        <position position="93"/>
    </location>
    <ligand>
        <name>Zn(2+)</name>
        <dbReference type="ChEBI" id="CHEBI:29105"/>
        <note>catalytic</note>
    </ligand>
</feature>
<feature type="binding site" evidence="7">
    <location>
        <position position="124"/>
    </location>
    <ligand>
        <name>Zn(2+)</name>
        <dbReference type="ChEBI" id="CHEBI:29105"/>
        <note>catalytic</note>
    </ligand>
</feature>
<keyword evidence="3 7" id="KW-0479">Metal-binding</keyword>
<dbReference type="InterPro" id="IPR016192">
    <property type="entry name" value="APOBEC/CMP_deaminase_Zn-bd"/>
</dbReference>
<reference evidence="9" key="1">
    <citation type="journal article" date="2020" name="J. ISSAAS">
        <title>Lactobacilli and other gastrointestinal microbiota of Peromyscus leucopus, reservoir host for agents of Lyme disease and other zoonoses in North America.</title>
        <authorList>
            <person name="Milovic A."/>
            <person name="Bassam K."/>
            <person name="Shao H."/>
            <person name="Chatzistamou I."/>
            <person name="Tufts D.M."/>
            <person name="Diuk-Wasser M."/>
            <person name="Barbour A.G."/>
        </authorList>
    </citation>
    <scope>NUCLEOTIDE SEQUENCE</scope>
    <source>
        <strain evidence="9">LL30</strain>
    </source>
</reference>
<evidence type="ECO:0000256" key="7">
    <source>
        <dbReference type="PIRSR" id="PIRSR006019-2"/>
    </source>
</evidence>
<feature type="domain" description="CMP/dCMP-type deaminase" evidence="8">
    <location>
        <begin position="3"/>
        <end position="152"/>
    </location>
</feature>
<dbReference type="AlphaFoldDB" id="A0A650F3Z7"/>
<dbReference type="GO" id="GO:0006220">
    <property type="term" value="P:pyrimidine nucleotide metabolic process"/>
    <property type="evidence" value="ECO:0007669"/>
    <property type="project" value="InterPro"/>
</dbReference>
<evidence type="ECO:0000256" key="3">
    <source>
        <dbReference type="ARBA" id="ARBA00022723"/>
    </source>
</evidence>
<protein>
    <submittedName>
        <fullName evidence="9">dCMP deaminase</fullName>
    </submittedName>
</protein>
<dbReference type="PANTHER" id="PTHR11086:SF18">
    <property type="entry name" value="DEOXYCYTIDYLATE DEAMINASE"/>
    <property type="match status" value="1"/>
</dbReference>
<dbReference type="GO" id="GO:0008270">
    <property type="term" value="F:zinc ion binding"/>
    <property type="evidence" value="ECO:0007669"/>
    <property type="project" value="InterPro"/>
</dbReference>
<evidence type="ECO:0000259" key="8">
    <source>
        <dbReference type="PROSITE" id="PS51747"/>
    </source>
</evidence>
<dbReference type="InterPro" id="IPR002125">
    <property type="entry name" value="CMP_dCMP_dom"/>
</dbReference>
<dbReference type="InterPro" id="IPR016473">
    <property type="entry name" value="dCMP_deaminase"/>
</dbReference>
<dbReference type="InterPro" id="IPR015517">
    <property type="entry name" value="dCMP_deaminase-rel"/>
</dbReference>
<evidence type="ECO:0000256" key="5">
    <source>
        <dbReference type="ARBA" id="ARBA00022833"/>
    </source>
</evidence>
<dbReference type="EMBL" id="MN577571">
    <property type="protein sequence ID" value="QGT50715.1"/>
    <property type="molecule type" value="Genomic_DNA"/>
</dbReference>
<keyword evidence="4" id="KW-0378">Hydrolase</keyword>
<dbReference type="Pfam" id="PF00383">
    <property type="entry name" value="dCMP_cyt_deam_1"/>
    <property type="match status" value="1"/>
</dbReference>
<keyword evidence="5 7" id="KW-0862">Zinc</keyword>
<dbReference type="InterPro" id="IPR016193">
    <property type="entry name" value="Cytidine_deaminase-like"/>
</dbReference>
<dbReference type="GO" id="GO:0005737">
    <property type="term" value="C:cytoplasm"/>
    <property type="evidence" value="ECO:0007669"/>
    <property type="project" value="TreeGrafter"/>
</dbReference>
<comment type="cofactor">
    <cofactor evidence="1 7">
        <name>Zn(2+)</name>
        <dbReference type="ChEBI" id="CHEBI:29105"/>
    </cofactor>
</comment>
<gene>
    <name evidence="9" type="ORF">Elusimicrob1349_1850</name>
</gene>
<dbReference type="Gene3D" id="3.40.140.10">
    <property type="entry name" value="Cytidine Deaminase, domain 2"/>
    <property type="match status" value="1"/>
</dbReference>
<dbReference type="PROSITE" id="PS00903">
    <property type="entry name" value="CYT_DCMP_DEAMINASES_1"/>
    <property type="match status" value="1"/>
</dbReference>
<evidence type="ECO:0000256" key="6">
    <source>
        <dbReference type="PIRSR" id="PIRSR006019-1"/>
    </source>
</evidence>
<name>A0A650F3Z7_9BACT</name>
<dbReference type="InterPro" id="IPR035105">
    <property type="entry name" value="Deoxycytidylate_deaminase_dom"/>
</dbReference>
<evidence type="ECO:0000256" key="4">
    <source>
        <dbReference type="ARBA" id="ARBA00022801"/>
    </source>
</evidence>
<dbReference type="PIRSF" id="PIRSF006019">
    <property type="entry name" value="dCMP_deaminase"/>
    <property type="match status" value="1"/>
</dbReference>
<feature type="binding site" evidence="7">
    <location>
        <position position="121"/>
    </location>
    <ligand>
        <name>Zn(2+)</name>
        <dbReference type="ChEBI" id="CHEBI:29105"/>
        <note>catalytic</note>
    </ligand>
</feature>
<evidence type="ECO:0000256" key="2">
    <source>
        <dbReference type="ARBA" id="ARBA00006576"/>
    </source>
</evidence>
<dbReference type="GO" id="GO:0004132">
    <property type="term" value="F:dCMP deaminase activity"/>
    <property type="evidence" value="ECO:0007669"/>
    <property type="project" value="InterPro"/>
</dbReference>
<dbReference type="SUPFAM" id="SSF53927">
    <property type="entry name" value="Cytidine deaminase-like"/>
    <property type="match status" value="1"/>
</dbReference>
<dbReference type="CDD" id="cd01286">
    <property type="entry name" value="deoxycytidylate_deaminase"/>
    <property type="match status" value="1"/>
</dbReference>
<organism evidence="9">
    <name type="scientific">uncultured Elusimicrobia bacterium</name>
    <dbReference type="NCBI Taxonomy" id="699876"/>
    <lineage>
        <taxon>Bacteria</taxon>
        <taxon>Pseudomonadati</taxon>
        <taxon>Elusimicrobiota</taxon>
        <taxon>Elusimicrobia</taxon>
        <taxon>environmental samples</taxon>
    </lineage>
</organism>
<dbReference type="PROSITE" id="PS51747">
    <property type="entry name" value="CYT_DCMP_DEAMINASES_2"/>
    <property type="match status" value="1"/>
</dbReference>
<proteinExistence type="inferred from homology"/>
<accession>A0A650F3Z7</accession>
<dbReference type="PANTHER" id="PTHR11086">
    <property type="entry name" value="DEOXYCYTIDYLATE DEAMINASE-RELATED"/>
    <property type="match status" value="1"/>
</dbReference>
<comment type="similarity">
    <text evidence="2">Belongs to the cytidine and deoxycytidylate deaminase family.</text>
</comment>